<comment type="caution">
    <text evidence="2">The sequence shown here is derived from an EMBL/GenBank/DDBJ whole genome shotgun (WGS) entry which is preliminary data.</text>
</comment>
<evidence type="ECO:0008006" key="4">
    <source>
        <dbReference type="Google" id="ProtNLM"/>
    </source>
</evidence>
<dbReference type="Gene3D" id="1.20.1280.50">
    <property type="match status" value="1"/>
</dbReference>
<protein>
    <recommendedName>
        <fullName evidence="4">F-box domain-containing protein</fullName>
    </recommendedName>
</protein>
<proteinExistence type="predicted"/>
<organism evidence="2 3">
    <name type="scientific">Mycena metata</name>
    <dbReference type="NCBI Taxonomy" id="1033252"/>
    <lineage>
        <taxon>Eukaryota</taxon>
        <taxon>Fungi</taxon>
        <taxon>Dikarya</taxon>
        <taxon>Basidiomycota</taxon>
        <taxon>Agaricomycotina</taxon>
        <taxon>Agaricomycetes</taxon>
        <taxon>Agaricomycetidae</taxon>
        <taxon>Agaricales</taxon>
        <taxon>Marasmiineae</taxon>
        <taxon>Mycenaceae</taxon>
        <taxon>Mycena</taxon>
    </lineage>
</organism>
<dbReference type="Proteomes" id="UP001215598">
    <property type="component" value="Unassembled WGS sequence"/>
</dbReference>
<accession>A0AAD7NKX4</accession>
<dbReference type="EMBL" id="JARKIB010000027">
    <property type="protein sequence ID" value="KAJ7764711.1"/>
    <property type="molecule type" value="Genomic_DNA"/>
</dbReference>
<feature type="coiled-coil region" evidence="1">
    <location>
        <begin position="14"/>
        <end position="48"/>
    </location>
</feature>
<keyword evidence="3" id="KW-1185">Reference proteome</keyword>
<sequence>MTAPFALPMHLFPLNFTRSRIADLDSEIAALKDALSKVKLERKALQQHLANYIYPVLTLPNEVISEIFLQTLDASPSLVGRASPIYLGHICQKWRDIALSTPSLWCTVAIRVFKYGAQNLLQLLEMWLARSRRCPLSITFIDQTGGQVVASRLLRAILQHRDRWETLDLYLSWDTIPDIVQGDLPLLRHLEVRLDDRLHGQAPTGTTGSTRAFFGPKLTTVTLHGPEATMLRLPWGQLTTITIDQSLDRLVHILHSTTNVTHLSLQILPLEDSDLLDIIPSIPPLLHLQSISILKFWTNRQGAVHRKSETELLRRLTLPALRHLRLPAPTIPEVVYLIRRSQCPLDDLRIIMGATDYFPLMQSDDTIILEPSANENSDESDDSNE</sequence>
<reference evidence="2" key="1">
    <citation type="submission" date="2023-03" db="EMBL/GenBank/DDBJ databases">
        <title>Massive genome expansion in bonnet fungi (Mycena s.s.) driven by repeated elements and novel gene families across ecological guilds.</title>
        <authorList>
            <consortium name="Lawrence Berkeley National Laboratory"/>
            <person name="Harder C.B."/>
            <person name="Miyauchi S."/>
            <person name="Viragh M."/>
            <person name="Kuo A."/>
            <person name="Thoen E."/>
            <person name="Andreopoulos B."/>
            <person name="Lu D."/>
            <person name="Skrede I."/>
            <person name="Drula E."/>
            <person name="Henrissat B."/>
            <person name="Morin E."/>
            <person name="Kohler A."/>
            <person name="Barry K."/>
            <person name="LaButti K."/>
            <person name="Morin E."/>
            <person name="Salamov A."/>
            <person name="Lipzen A."/>
            <person name="Mereny Z."/>
            <person name="Hegedus B."/>
            <person name="Baldrian P."/>
            <person name="Stursova M."/>
            <person name="Weitz H."/>
            <person name="Taylor A."/>
            <person name="Grigoriev I.V."/>
            <person name="Nagy L.G."/>
            <person name="Martin F."/>
            <person name="Kauserud H."/>
        </authorList>
    </citation>
    <scope>NUCLEOTIDE SEQUENCE</scope>
    <source>
        <strain evidence="2">CBHHK182m</strain>
    </source>
</reference>
<gene>
    <name evidence="2" type="ORF">B0H16DRAFT_1413546</name>
</gene>
<evidence type="ECO:0000313" key="2">
    <source>
        <dbReference type="EMBL" id="KAJ7764711.1"/>
    </source>
</evidence>
<keyword evidence="1" id="KW-0175">Coiled coil</keyword>
<dbReference type="AlphaFoldDB" id="A0AAD7NKX4"/>
<evidence type="ECO:0000256" key="1">
    <source>
        <dbReference type="SAM" id="Coils"/>
    </source>
</evidence>
<name>A0AAD7NKX4_9AGAR</name>
<evidence type="ECO:0000313" key="3">
    <source>
        <dbReference type="Proteomes" id="UP001215598"/>
    </source>
</evidence>